<dbReference type="SUPFAM" id="SSF56601">
    <property type="entry name" value="beta-lactamase/transpeptidase-like"/>
    <property type="match status" value="1"/>
</dbReference>
<keyword evidence="3" id="KW-0378">Hydrolase</keyword>
<gene>
    <name evidence="3" type="ORF">ACFOY2_18640</name>
</gene>
<accession>A0ABV8G861</accession>
<organism evidence="3 4">
    <name type="scientific">Nonomuraea purpurea</name>
    <dbReference type="NCBI Taxonomy" id="1849276"/>
    <lineage>
        <taxon>Bacteria</taxon>
        <taxon>Bacillati</taxon>
        <taxon>Actinomycetota</taxon>
        <taxon>Actinomycetes</taxon>
        <taxon>Streptosporangiales</taxon>
        <taxon>Streptosporangiaceae</taxon>
        <taxon>Nonomuraea</taxon>
    </lineage>
</organism>
<comment type="caution">
    <text evidence="3">The sequence shown here is derived from an EMBL/GenBank/DDBJ whole genome shotgun (WGS) entry which is preliminary data.</text>
</comment>
<name>A0ABV8G861_9ACTN</name>
<protein>
    <submittedName>
        <fullName evidence="3">Serine hydrolase domain-containing protein</fullName>
        <ecNumber evidence="3">3.-.-.-</ecNumber>
    </submittedName>
</protein>
<dbReference type="InterPro" id="IPR050491">
    <property type="entry name" value="AmpC-like"/>
</dbReference>
<keyword evidence="1" id="KW-0732">Signal</keyword>
<dbReference type="RefSeq" id="WP_379529308.1">
    <property type="nucleotide sequence ID" value="NZ_JBHSBI010000008.1"/>
</dbReference>
<feature type="chain" id="PRO_5046516704" evidence="1">
    <location>
        <begin position="24"/>
        <end position="413"/>
    </location>
</feature>
<evidence type="ECO:0000259" key="2">
    <source>
        <dbReference type="Pfam" id="PF00144"/>
    </source>
</evidence>
<dbReference type="Gene3D" id="3.40.710.10">
    <property type="entry name" value="DD-peptidase/beta-lactamase superfamily"/>
    <property type="match status" value="1"/>
</dbReference>
<dbReference type="EC" id="3.-.-.-" evidence="3"/>
<dbReference type="Proteomes" id="UP001595851">
    <property type="component" value="Unassembled WGS sequence"/>
</dbReference>
<dbReference type="InterPro" id="IPR001466">
    <property type="entry name" value="Beta-lactam-related"/>
</dbReference>
<dbReference type="Pfam" id="PF00144">
    <property type="entry name" value="Beta-lactamase"/>
    <property type="match status" value="1"/>
</dbReference>
<dbReference type="GO" id="GO:0016787">
    <property type="term" value="F:hydrolase activity"/>
    <property type="evidence" value="ECO:0007669"/>
    <property type="project" value="UniProtKB-KW"/>
</dbReference>
<dbReference type="InterPro" id="IPR006311">
    <property type="entry name" value="TAT_signal"/>
</dbReference>
<dbReference type="InterPro" id="IPR012338">
    <property type="entry name" value="Beta-lactam/transpept-like"/>
</dbReference>
<sequence length="413" mass="43636">MTELSRRQFLVAGGAALVATASAAEPAQATGLAAMTITGTAVSTLKSFDSAMTTFMTERGITNGQLAVARGGKLMLARGYTSGGSVTTQPTSLFRIASVSKHITATAIMRLVQEGKLSLGANVASLLGLPTTADPRLANVTIWRLLQHTGGWNKDISGDPVFKDATISKALGDTLPVSQESIITYVTGRKLDFAPGSSVAYSNFGYLLLGKVIEKISGMPYATYVQSKLFSPLGIDRMRLGQTLTRAAGEVTYDSSSTGTNVMDTSGDTVKYPYGGFNLENMAANGGWIASAVDLVRFELIFDKPSVGILNATSIGRMFAVPETGVNANGWYYGAGWQVRPVSGGKLNTWHTGGLPGTYTLVVRRSDGITFAALFNRRQEGGAPSFSSIDPLLNQAASSVTAWPIADRFSAYF</sequence>
<dbReference type="PANTHER" id="PTHR46825">
    <property type="entry name" value="D-ALANYL-D-ALANINE-CARBOXYPEPTIDASE/ENDOPEPTIDASE AMPH"/>
    <property type="match status" value="1"/>
</dbReference>
<evidence type="ECO:0000313" key="4">
    <source>
        <dbReference type="Proteomes" id="UP001595851"/>
    </source>
</evidence>
<keyword evidence="4" id="KW-1185">Reference proteome</keyword>
<feature type="domain" description="Beta-lactamase-related" evidence="2">
    <location>
        <begin position="48"/>
        <end position="380"/>
    </location>
</feature>
<dbReference type="EMBL" id="JBHSBI010000008">
    <property type="protein sequence ID" value="MFC4009259.1"/>
    <property type="molecule type" value="Genomic_DNA"/>
</dbReference>
<evidence type="ECO:0000313" key="3">
    <source>
        <dbReference type="EMBL" id="MFC4009259.1"/>
    </source>
</evidence>
<reference evidence="4" key="1">
    <citation type="journal article" date="2019" name="Int. J. Syst. Evol. Microbiol.">
        <title>The Global Catalogue of Microorganisms (GCM) 10K type strain sequencing project: providing services to taxonomists for standard genome sequencing and annotation.</title>
        <authorList>
            <consortium name="The Broad Institute Genomics Platform"/>
            <consortium name="The Broad Institute Genome Sequencing Center for Infectious Disease"/>
            <person name="Wu L."/>
            <person name="Ma J."/>
        </authorList>
    </citation>
    <scope>NUCLEOTIDE SEQUENCE [LARGE SCALE GENOMIC DNA]</scope>
    <source>
        <strain evidence="4">TBRC 1276</strain>
    </source>
</reference>
<evidence type="ECO:0000256" key="1">
    <source>
        <dbReference type="SAM" id="SignalP"/>
    </source>
</evidence>
<proteinExistence type="predicted"/>
<dbReference type="PANTHER" id="PTHR46825:SF9">
    <property type="entry name" value="BETA-LACTAMASE-RELATED DOMAIN-CONTAINING PROTEIN"/>
    <property type="match status" value="1"/>
</dbReference>
<dbReference type="PROSITE" id="PS51318">
    <property type="entry name" value="TAT"/>
    <property type="match status" value="1"/>
</dbReference>
<feature type="signal peptide" evidence="1">
    <location>
        <begin position="1"/>
        <end position="23"/>
    </location>
</feature>